<dbReference type="PANTHER" id="PTHR38937">
    <property type="entry name" value="MEMBRANE PROTEIN OF ER BODY-LIKE PROTEIN"/>
    <property type="match status" value="1"/>
</dbReference>
<evidence type="ECO:0000313" key="3">
    <source>
        <dbReference type="Proteomes" id="UP000436088"/>
    </source>
</evidence>
<keyword evidence="1" id="KW-0472">Membrane</keyword>
<reference evidence="2" key="1">
    <citation type="submission" date="2019-09" db="EMBL/GenBank/DDBJ databases">
        <title>Draft genome information of white flower Hibiscus syriacus.</title>
        <authorList>
            <person name="Kim Y.-M."/>
        </authorList>
    </citation>
    <scope>NUCLEOTIDE SEQUENCE [LARGE SCALE GENOMIC DNA]</scope>
    <source>
        <strain evidence="2">YM2019G1</strain>
    </source>
</reference>
<feature type="transmembrane region" description="Helical" evidence="1">
    <location>
        <begin position="62"/>
        <end position="80"/>
    </location>
</feature>
<evidence type="ECO:0000256" key="1">
    <source>
        <dbReference type="SAM" id="Phobius"/>
    </source>
</evidence>
<dbReference type="InterPro" id="IPR052843">
    <property type="entry name" value="ER_body_metal_sequester"/>
</dbReference>
<feature type="transmembrane region" description="Helical" evidence="1">
    <location>
        <begin position="136"/>
        <end position="152"/>
    </location>
</feature>
<comment type="caution">
    <text evidence="2">The sequence shown here is derived from an EMBL/GenBank/DDBJ whole genome shotgun (WGS) entry which is preliminary data.</text>
</comment>
<accession>A0A6A3CDS2</accession>
<dbReference type="PANTHER" id="PTHR38937:SF2">
    <property type="entry name" value="MEMBRANE PROTEIN OF ER BODY-LIKE PROTEIN ISOFORM X1"/>
    <property type="match status" value="1"/>
</dbReference>
<dbReference type="AlphaFoldDB" id="A0A6A3CDS2"/>
<feature type="transmembrane region" description="Helical" evidence="1">
    <location>
        <begin position="164"/>
        <end position="185"/>
    </location>
</feature>
<name>A0A6A3CDS2_HIBSY</name>
<protein>
    <submittedName>
        <fullName evidence="2">NOD26-like intrinsic protein 5,1</fullName>
    </submittedName>
</protein>
<organism evidence="2 3">
    <name type="scientific">Hibiscus syriacus</name>
    <name type="common">Rose of Sharon</name>
    <dbReference type="NCBI Taxonomy" id="106335"/>
    <lineage>
        <taxon>Eukaryota</taxon>
        <taxon>Viridiplantae</taxon>
        <taxon>Streptophyta</taxon>
        <taxon>Embryophyta</taxon>
        <taxon>Tracheophyta</taxon>
        <taxon>Spermatophyta</taxon>
        <taxon>Magnoliopsida</taxon>
        <taxon>eudicotyledons</taxon>
        <taxon>Gunneridae</taxon>
        <taxon>Pentapetalae</taxon>
        <taxon>rosids</taxon>
        <taxon>malvids</taxon>
        <taxon>Malvales</taxon>
        <taxon>Malvaceae</taxon>
        <taxon>Malvoideae</taxon>
        <taxon>Hibiscus</taxon>
    </lineage>
</organism>
<keyword evidence="1" id="KW-0812">Transmembrane</keyword>
<feature type="transmembrane region" description="Helical" evidence="1">
    <location>
        <begin position="100"/>
        <end position="116"/>
    </location>
</feature>
<dbReference type="Proteomes" id="UP000436088">
    <property type="component" value="Unassembled WGS sequence"/>
</dbReference>
<keyword evidence="1" id="KW-1133">Transmembrane helix</keyword>
<dbReference type="EMBL" id="VEPZ02000308">
    <property type="protein sequence ID" value="KAE8727350.1"/>
    <property type="molecule type" value="Genomic_DNA"/>
</dbReference>
<evidence type="ECO:0000313" key="2">
    <source>
        <dbReference type="EMBL" id="KAE8727350.1"/>
    </source>
</evidence>
<keyword evidence="3" id="KW-1185">Reference proteome</keyword>
<gene>
    <name evidence="2" type="ORF">F3Y22_tig00005465pilonHSYRG00090</name>
</gene>
<proteinExistence type="predicted"/>
<sequence length="220" mass="23583">MDMKQYDAGNEIKDIETGILEPTLRPRTDVTSLSQRTTETELESITSLGVVSSAAGAGADTLNVLALAVANLIIGLVIIFHNLPTSRKTGIKCCGTGQNFVLHAVVTILSFLVFGLDPPVVYGFSFRKSDDKDLKLAAVAGASLICIFLLALGRGHVRRPHRTYFLSLSYYIGLGITASCISYVVGQLLKKLLEQLGLFESTVGLPLLETVSMEVGSASY</sequence>